<dbReference type="OrthoDB" id="6658153at2"/>
<organism evidence="1 2">
    <name type="scientific">Paraglaciecola hydrolytica</name>
    <dbReference type="NCBI Taxonomy" id="1799789"/>
    <lineage>
        <taxon>Bacteria</taxon>
        <taxon>Pseudomonadati</taxon>
        <taxon>Pseudomonadota</taxon>
        <taxon>Gammaproteobacteria</taxon>
        <taxon>Alteromonadales</taxon>
        <taxon>Alteromonadaceae</taxon>
        <taxon>Paraglaciecola</taxon>
    </lineage>
</organism>
<dbReference type="STRING" id="1799789.AX660_19060"/>
<evidence type="ECO:0000313" key="2">
    <source>
        <dbReference type="Proteomes" id="UP000070299"/>
    </source>
</evidence>
<gene>
    <name evidence="1" type="ORF">AX660_19060</name>
</gene>
<dbReference type="EMBL" id="LSNE01000009">
    <property type="protein sequence ID" value="KXI27658.1"/>
    <property type="molecule type" value="Genomic_DNA"/>
</dbReference>
<comment type="caution">
    <text evidence="1">The sequence shown here is derived from an EMBL/GenBank/DDBJ whole genome shotgun (WGS) entry which is preliminary data.</text>
</comment>
<proteinExistence type="predicted"/>
<dbReference type="AlphaFoldDB" id="A0A148KN44"/>
<dbReference type="Proteomes" id="UP000070299">
    <property type="component" value="Unassembled WGS sequence"/>
</dbReference>
<evidence type="ECO:0000313" key="1">
    <source>
        <dbReference type="EMBL" id="KXI27658.1"/>
    </source>
</evidence>
<protein>
    <submittedName>
        <fullName evidence="1">Uncharacterized protein</fullName>
    </submittedName>
</protein>
<accession>A0A148KN44</accession>
<reference evidence="2" key="1">
    <citation type="submission" date="2016-02" db="EMBL/GenBank/DDBJ databases">
        <authorList>
            <person name="Schultz-Johansen M."/>
            <person name="Glaring M.A."/>
            <person name="Bech P.K."/>
            <person name="Stougaard P."/>
        </authorList>
    </citation>
    <scope>NUCLEOTIDE SEQUENCE [LARGE SCALE GENOMIC DNA]</scope>
    <source>
        <strain evidence="2">S66</strain>
    </source>
</reference>
<sequence length="268" mass="30068">MRNKFLTTKLAAKFGLVSLLLAIPLASHGVTLTTYRIYLDDNNRSESFIVFTRDVVPEDCSLSLKHFDFDATGKMSLYKGAELPAYSAEEWVRFSPKNFVIQPGKPQTIRFSMRRKPNTEAQEYRSYVSVSCEDIVSEVAVKDSNAPKDRPTVSVKPKLVQNVPLIIRTGPLEVDASFGDIKLQGDLVRGKILRSGTRSLYGRISLVDKTSGEEIAFNDSISIYPETLEHSFEISASNDKNIALEQLALKFEEDEQYGGSLQFQKNLK</sequence>
<dbReference type="RefSeq" id="WP_068378915.1">
    <property type="nucleotide sequence ID" value="NZ_LSNE01000009.1"/>
</dbReference>
<name>A0A148KN44_9ALTE</name>
<keyword evidence="2" id="KW-1185">Reference proteome</keyword>